<evidence type="ECO:0000256" key="2">
    <source>
        <dbReference type="ARBA" id="ARBA00023002"/>
    </source>
</evidence>
<reference evidence="3 4" key="1">
    <citation type="submission" date="2023-08" db="EMBL/GenBank/DDBJ databases">
        <title>Black Yeasts Isolated from many extreme environments.</title>
        <authorList>
            <person name="Coleine C."/>
            <person name="Stajich J.E."/>
            <person name="Selbmann L."/>
        </authorList>
    </citation>
    <scope>NUCLEOTIDE SEQUENCE [LARGE SCALE GENOMIC DNA]</scope>
    <source>
        <strain evidence="3 4">CCFEE 5935</strain>
    </source>
</reference>
<dbReference type="Proteomes" id="UP001337655">
    <property type="component" value="Unassembled WGS sequence"/>
</dbReference>
<dbReference type="AlphaFoldDB" id="A0AAV9PFC6"/>
<keyword evidence="2" id="KW-0560">Oxidoreductase</keyword>
<comment type="similarity">
    <text evidence="1">Belongs to the short-chain dehydrogenases/reductases (SDR) family.</text>
</comment>
<evidence type="ECO:0008006" key="5">
    <source>
        <dbReference type="Google" id="ProtNLM"/>
    </source>
</evidence>
<organism evidence="3 4">
    <name type="scientific">Saxophila tyrrhenica</name>
    <dbReference type="NCBI Taxonomy" id="1690608"/>
    <lineage>
        <taxon>Eukaryota</taxon>
        <taxon>Fungi</taxon>
        <taxon>Dikarya</taxon>
        <taxon>Ascomycota</taxon>
        <taxon>Pezizomycotina</taxon>
        <taxon>Dothideomycetes</taxon>
        <taxon>Dothideomycetidae</taxon>
        <taxon>Mycosphaerellales</taxon>
        <taxon>Extremaceae</taxon>
        <taxon>Saxophila</taxon>
    </lineage>
</organism>
<evidence type="ECO:0000256" key="1">
    <source>
        <dbReference type="ARBA" id="ARBA00006484"/>
    </source>
</evidence>
<dbReference type="RefSeq" id="XP_064659726.1">
    <property type="nucleotide sequence ID" value="XM_064802365.1"/>
</dbReference>
<dbReference type="Gene3D" id="3.40.50.720">
    <property type="entry name" value="NAD(P)-binding Rossmann-like Domain"/>
    <property type="match status" value="1"/>
</dbReference>
<evidence type="ECO:0000313" key="3">
    <source>
        <dbReference type="EMBL" id="KAK5170528.1"/>
    </source>
</evidence>
<dbReference type="InterPro" id="IPR036291">
    <property type="entry name" value="NAD(P)-bd_dom_sf"/>
</dbReference>
<keyword evidence="4" id="KW-1185">Reference proteome</keyword>
<dbReference type="GeneID" id="89926460"/>
<proteinExistence type="inferred from homology"/>
<accession>A0AAV9PFC6</accession>
<dbReference type="InterPro" id="IPR002347">
    <property type="entry name" value="SDR_fam"/>
</dbReference>
<sequence>MGKVEFDAAKEIPDLSSKVILITGGTAGLGYETAVSFAAHNPDRILFTGRSQSSADKLIEDVNSRFPNVAIDFVKCDLASLETVRSAAKEVLAKTKRLDLVFANAGVMALPPGLTKDGFEIQFGTNHMGNAHMVNLLTPLMESTAKRNGDVRVIWNTSQGYMFHPKGGILFDKVKTTQEDIAPVLASWGRYGQSKLANILYARAFAKHYPSITSVVIHPGISATGLVTNLNLASKLFVYATTMGNRLPPEQCAWNQQWAATAPLGTGDRQVESGGYYEPVGAKAKLQGESGSDELAERLWNWTHEELKGYKL</sequence>
<dbReference type="Pfam" id="PF00106">
    <property type="entry name" value="adh_short"/>
    <property type="match status" value="1"/>
</dbReference>
<dbReference type="PRINTS" id="PR00081">
    <property type="entry name" value="GDHRDH"/>
</dbReference>
<dbReference type="GO" id="GO:0016491">
    <property type="term" value="F:oxidoreductase activity"/>
    <property type="evidence" value="ECO:0007669"/>
    <property type="project" value="UniProtKB-KW"/>
</dbReference>
<evidence type="ECO:0000313" key="4">
    <source>
        <dbReference type="Proteomes" id="UP001337655"/>
    </source>
</evidence>
<dbReference type="PANTHER" id="PTHR24320:SF154">
    <property type="entry name" value="OXIDOREDUCTASE, SHORT-CHAIN DEHYDROGENASE_REDUCTASE FAMILY (AFU_ORTHOLOGUE AFUA_2G04560)"/>
    <property type="match status" value="1"/>
</dbReference>
<dbReference type="SUPFAM" id="SSF51735">
    <property type="entry name" value="NAD(P)-binding Rossmann-fold domains"/>
    <property type="match status" value="1"/>
</dbReference>
<gene>
    <name evidence="3" type="ORF">LTR77_005116</name>
</gene>
<protein>
    <recommendedName>
        <fullName evidence="5">Oxidoreductase</fullName>
    </recommendedName>
</protein>
<dbReference type="EMBL" id="JAVRRT010000007">
    <property type="protein sequence ID" value="KAK5170528.1"/>
    <property type="molecule type" value="Genomic_DNA"/>
</dbReference>
<dbReference type="PANTHER" id="PTHR24320">
    <property type="entry name" value="RETINOL DEHYDROGENASE"/>
    <property type="match status" value="1"/>
</dbReference>
<name>A0AAV9PFC6_9PEZI</name>
<comment type="caution">
    <text evidence="3">The sequence shown here is derived from an EMBL/GenBank/DDBJ whole genome shotgun (WGS) entry which is preliminary data.</text>
</comment>